<evidence type="ECO:0000313" key="4">
    <source>
        <dbReference type="Proteomes" id="UP000198615"/>
    </source>
</evidence>
<evidence type="ECO:0000313" key="3">
    <source>
        <dbReference type="EMBL" id="SDG39549.1"/>
    </source>
</evidence>
<dbReference type="InterPro" id="IPR043604">
    <property type="entry name" value="DUF883_N"/>
</dbReference>
<name>A0A8G2F098_9PROT</name>
<dbReference type="RefSeq" id="WP_169400855.1">
    <property type="nucleotide sequence ID" value="NZ_FNBW01000016.1"/>
</dbReference>
<gene>
    <name evidence="3" type="ORF">SAMN05660686_04250</name>
</gene>
<evidence type="ECO:0000256" key="1">
    <source>
        <dbReference type="SAM" id="Coils"/>
    </source>
</evidence>
<dbReference type="Pfam" id="PF05957">
    <property type="entry name" value="DUF883"/>
    <property type="match status" value="1"/>
</dbReference>
<accession>A0A8G2F098</accession>
<dbReference type="AlphaFoldDB" id="A0A8G2F098"/>
<feature type="domain" description="DUF883" evidence="2">
    <location>
        <begin position="18"/>
        <end position="66"/>
    </location>
</feature>
<proteinExistence type="predicted"/>
<protein>
    <recommendedName>
        <fullName evidence="2">DUF883 domain-containing protein</fullName>
    </recommendedName>
</protein>
<reference evidence="3 4" key="1">
    <citation type="submission" date="2016-10" db="EMBL/GenBank/DDBJ databases">
        <authorList>
            <person name="Varghese N."/>
            <person name="Submissions S."/>
        </authorList>
    </citation>
    <scope>NUCLEOTIDE SEQUENCE [LARGE SCALE GENOMIC DNA]</scope>
    <source>
        <strain evidence="3 4">DSM 18839</strain>
    </source>
</reference>
<keyword evidence="4" id="KW-1185">Reference proteome</keyword>
<dbReference type="Proteomes" id="UP000198615">
    <property type="component" value="Unassembled WGS sequence"/>
</dbReference>
<evidence type="ECO:0000259" key="2">
    <source>
        <dbReference type="Pfam" id="PF05957"/>
    </source>
</evidence>
<keyword evidence="1" id="KW-0175">Coiled coil</keyword>
<dbReference type="EMBL" id="FNBW01000016">
    <property type="protein sequence ID" value="SDG39549.1"/>
    <property type="molecule type" value="Genomic_DNA"/>
</dbReference>
<sequence length="108" mass="11639">MSQASQSAQAAKASEANLEEQLRVLREDLKGLSDAVSSLASHSSDAVRDGVRQKFNETTDRARNAANQARDQAEEAHQRVNGVIEANPTTSVLAAFGVGMLLGMWSRR</sequence>
<organism evidence="3 4">
    <name type="scientific">Thalassobaculum litoreum DSM 18839</name>
    <dbReference type="NCBI Taxonomy" id="1123362"/>
    <lineage>
        <taxon>Bacteria</taxon>
        <taxon>Pseudomonadati</taxon>
        <taxon>Pseudomonadota</taxon>
        <taxon>Alphaproteobacteria</taxon>
        <taxon>Rhodospirillales</taxon>
        <taxon>Thalassobaculaceae</taxon>
        <taxon>Thalassobaculum</taxon>
    </lineage>
</organism>
<feature type="coiled-coil region" evidence="1">
    <location>
        <begin position="1"/>
        <end position="79"/>
    </location>
</feature>
<comment type="caution">
    <text evidence="3">The sequence shown here is derived from an EMBL/GenBank/DDBJ whole genome shotgun (WGS) entry which is preliminary data.</text>
</comment>